<name>A0A2A4Z984_9PROT</name>
<dbReference type="SFLD" id="SFLDS00005">
    <property type="entry name" value="Isoprenoid_Synthase_Type_I"/>
    <property type="match status" value="1"/>
</dbReference>
<gene>
    <name evidence="7" type="ORF">COB13_02280</name>
</gene>
<dbReference type="PANTHER" id="PTHR12001:SF69">
    <property type="entry name" value="ALL TRANS-POLYPRENYL-DIPHOSPHATE SYNTHASE PDSS1"/>
    <property type="match status" value="1"/>
</dbReference>
<reference key="1">
    <citation type="submission" date="2017-08" db="EMBL/GenBank/DDBJ databases">
        <title>A dynamic microbial community with high functional redundancy inhabits the cold, oxic subseafloor aquifer.</title>
        <authorList>
            <person name="Tully B.J."/>
            <person name="Wheat C.G."/>
            <person name="Glazer B.T."/>
            <person name="Huber J.A."/>
        </authorList>
    </citation>
    <scope>NUCLEOTIDE SEQUENCE [LARGE SCALE GENOMIC DNA]</scope>
</reference>
<dbReference type="AlphaFoldDB" id="A0A2A4Z984"/>
<dbReference type="GO" id="GO:0008299">
    <property type="term" value="P:isoprenoid biosynthetic process"/>
    <property type="evidence" value="ECO:0007669"/>
    <property type="project" value="InterPro"/>
</dbReference>
<dbReference type="GO" id="GO:0046872">
    <property type="term" value="F:metal ion binding"/>
    <property type="evidence" value="ECO:0007669"/>
    <property type="project" value="UniProtKB-KW"/>
</dbReference>
<dbReference type="CDD" id="cd00685">
    <property type="entry name" value="Trans_IPPS_HT"/>
    <property type="match status" value="1"/>
</dbReference>
<keyword evidence="4" id="KW-0479">Metal-binding</keyword>
<dbReference type="SUPFAM" id="SSF48576">
    <property type="entry name" value="Terpenoid synthases"/>
    <property type="match status" value="1"/>
</dbReference>
<keyword evidence="5" id="KW-0460">Magnesium</keyword>
<evidence type="ECO:0000256" key="6">
    <source>
        <dbReference type="RuleBase" id="RU004466"/>
    </source>
</evidence>
<dbReference type="GO" id="GO:0004659">
    <property type="term" value="F:prenyltransferase activity"/>
    <property type="evidence" value="ECO:0007669"/>
    <property type="project" value="InterPro"/>
</dbReference>
<dbReference type="EMBL" id="NVUS01000002">
    <property type="protein sequence ID" value="PCJ03471.1"/>
    <property type="molecule type" value="Genomic_DNA"/>
</dbReference>
<organism evidence="7">
    <name type="scientific">OCS116 cluster bacterium</name>
    <dbReference type="NCBI Taxonomy" id="2030921"/>
    <lineage>
        <taxon>Bacteria</taxon>
        <taxon>Pseudomonadati</taxon>
        <taxon>Pseudomonadota</taxon>
        <taxon>Alphaproteobacteria</taxon>
        <taxon>OCS116 cluster</taxon>
    </lineage>
</organism>
<protein>
    <submittedName>
        <fullName evidence="7">Polyprenyl synthetase</fullName>
    </submittedName>
</protein>
<dbReference type="PANTHER" id="PTHR12001">
    <property type="entry name" value="GERANYLGERANYL PYROPHOSPHATE SYNTHASE"/>
    <property type="match status" value="1"/>
</dbReference>
<dbReference type="InterPro" id="IPR008949">
    <property type="entry name" value="Isoprenoid_synthase_dom_sf"/>
</dbReference>
<comment type="similarity">
    <text evidence="2 6">Belongs to the FPP/GGPP synthase family.</text>
</comment>
<proteinExistence type="inferred from homology"/>
<comment type="cofactor">
    <cofactor evidence="1">
        <name>Mg(2+)</name>
        <dbReference type="ChEBI" id="CHEBI:18420"/>
    </cofactor>
</comment>
<keyword evidence="3 6" id="KW-0808">Transferase</keyword>
<dbReference type="Gene3D" id="1.10.600.10">
    <property type="entry name" value="Farnesyl Diphosphate Synthase"/>
    <property type="match status" value="1"/>
</dbReference>
<dbReference type="PROSITE" id="PS00723">
    <property type="entry name" value="POLYPRENYL_SYNTHASE_1"/>
    <property type="match status" value="1"/>
</dbReference>
<dbReference type="InterPro" id="IPR000092">
    <property type="entry name" value="Polyprenyl_synt"/>
</dbReference>
<accession>A0A2A4Z984</accession>
<evidence type="ECO:0000256" key="3">
    <source>
        <dbReference type="ARBA" id="ARBA00022679"/>
    </source>
</evidence>
<evidence type="ECO:0000256" key="4">
    <source>
        <dbReference type="ARBA" id="ARBA00022723"/>
    </source>
</evidence>
<sequence>MAVILQYKKDSKPDLSLLLDLTKHDMGRVNENILSHTGSHVKTIPQVANYLIDSGGKRIRPMLMIAASQMCGYDGDHHIVISTAIEFLHTATLLHDDVVDDSDVRRGKQAARKIWGNENSVLVGDFLLARTFNMMVKTGSLECLNSLSGAAVTISEGEIMQLAAAKNTSTTEDHYLKIIHAKTAALFESACEMGAMISGASEEQRQALHAFGHNLGIAFQLVDDALDFGNGSGLEAQLDKNIGDDFREQKITLPIIFAYREGDKEERKFWNRTLKDGDQQDGDLEFAIGLLAKYNTLKKTKLRAEHYASKAVQALALFPKSDIRTALEQTVAFCIAREI</sequence>
<reference evidence="7" key="2">
    <citation type="journal article" date="2018" name="ISME J.">
        <title>A dynamic microbial community with high functional redundancy inhabits the cold, oxic subseafloor aquifer.</title>
        <authorList>
            <person name="Tully B.J."/>
            <person name="Wheat C.G."/>
            <person name="Glazer B.T."/>
            <person name="Huber J.A."/>
        </authorList>
    </citation>
    <scope>NUCLEOTIDE SEQUENCE</scope>
    <source>
        <strain evidence="7">NORP83</strain>
    </source>
</reference>
<evidence type="ECO:0000256" key="1">
    <source>
        <dbReference type="ARBA" id="ARBA00001946"/>
    </source>
</evidence>
<comment type="caution">
    <text evidence="7">The sequence shown here is derived from an EMBL/GenBank/DDBJ whole genome shotgun (WGS) entry which is preliminary data.</text>
</comment>
<evidence type="ECO:0000313" key="7">
    <source>
        <dbReference type="EMBL" id="PCJ03471.1"/>
    </source>
</evidence>
<dbReference type="InterPro" id="IPR033749">
    <property type="entry name" value="Polyprenyl_synt_CS"/>
</dbReference>
<dbReference type="Pfam" id="PF00348">
    <property type="entry name" value="polyprenyl_synt"/>
    <property type="match status" value="1"/>
</dbReference>
<evidence type="ECO:0000256" key="5">
    <source>
        <dbReference type="ARBA" id="ARBA00022842"/>
    </source>
</evidence>
<evidence type="ECO:0000256" key="2">
    <source>
        <dbReference type="ARBA" id="ARBA00006706"/>
    </source>
</evidence>